<dbReference type="SUPFAM" id="SSF53474">
    <property type="entry name" value="alpha/beta-Hydrolases"/>
    <property type="match status" value="1"/>
</dbReference>
<dbReference type="GO" id="GO:0016787">
    <property type="term" value="F:hydrolase activity"/>
    <property type="evidence" value="ECO:0007669"/>
    <property type="project" value="UniProtKB-KW"/>
</dbReference>
<dbReference type="Gene3D" id="3.40.50.1820">
    <property type="entry name" value="alpha/beta hydrolase"/>
    <property type="match status" value="1"/>
</dbReference>
<dbReference type="Proteomes" id="UP001149607">
    <property type="component" value="Chromosome"/>
</dbReference>
<gene>
    <name evidence="1" type="ORF">ORY91_001366</name>
    <name evidence="2" type="ORF">V9W64_06850</name>
</gene>
<dbReference type="RefSeq" id="WP_274585089.1">
    <property type="nucleotide sequence ID" value="NZ_CP145811.1"/>
</dbReference>
<reference evidence="1" key="1">
    <citation type="submission" date="2022-10" db="EMBL/GenBank/DDBJ databases">
        <authorList>
            <person name="Boutroux M."/>
        </authorList>
    </citation>
    <scope>NUCLEOTIDE SEQUENCE</scope>
    <source>
        <strain evidence="1">51.81</strain>
    </source>
</reference>
<dbReference type="EMBL" id="CP146598">
    <property type="protein sequence ID" value="WWY02439.1"/>
    <property type="molecule type" value="Genomic_DNA"/>
</dbReference>
<accession>A0A9X4E1T7</accession>
<dbReference type="EMBL" id="JAPQFL010000003">
    <property type="protein sequence ID" value="MDD9327950.1"/>
    <property type="molecule type" value="Genomic_DNA"/>
</dbReference>
<evidence type="ECO:0000313" key="2">
    <source>
        <dbReference type="EMBL" id="WWY02439.1"/>
    </source>
</evidence>
<keyword evidence="1" id="KW-0378">Hydrolase</keyword>
<dbReference type="InterPro" id="IPR029058">
    <property type="entry name" value="AB_hydrolase_fold"/>
</dbReference>
<evidence type="ECO:0000313" key="1">
    <source>
        <dbReference type="EMBL" id="MDD9327950.1"/>
    </source>
</evidence>
<sequence>MNSREREDLTLLLIRDAAEAPMWIDNWAAAFPAAVLLEARSGTPEALLPALNRAAAGSQPLAAVAHGAGTAAFLHWLYQADIRTRGRLKTLILAAPDRYAFDGDAARAVCPCPAAVLHGNDDPDSDHIRRQAARWRAACLTAPENGRLNGRPHGWEWGAKLLQEMLLA</sequence>
<proteinExistence type="predicted"/>
<evidence type="ECO:0000313" key="3">
    <source>
        <dbReference type="Proteomes" id="UP001149607"/>
    </source>
</evidence>
<protein>
    <submittedName>
        <fullName evidence="1">Serine hydrolase</fullName>
    </submittedName>
</protein>
<keyword evidence="3" id="KW-1185">Reference proteome</keyword>
<dbReference type="AlphaFoldDB" id="A0A9X4E1T7"/>
<reference evidence="2" key="2">
    <citation type="submission" date="2024-02" db="EMBL/GenBank/DDBJ databases">
        <title>Neisseria leonii sp. nov.</title>
        <authorList>
            <person name="Boutroux M."/>
            <person name="Favre-Rochex S."/>
            <person name="Gorgette O."/>
            <person name="Touak G."/>
            <person name="Muhle E."/>
            <person name="Chesneau O."/>
            <person name="Clermont D."/>
            <person name="Rahi P."/>
        </authorList>
    </citation>
    <scope>NUCLEOTIDE SEQUENCE</scope>
    <source>
        <strain evidence="2">51.81</strain>
    </source>
</reference>
<organism evidence="1">
    <name type="scientific">Neisseria leonii</name>
    <dbReference type="NCBI Taxonomy" id="2995413"/>
    <lineage>
        <taxon>Bacteria</taxon>
        <taxon>Pseudomonadati</taxon>
        <taxon>Pseudomonadota</taxon>
        <taxon>Betaproteobacteria</taxon>
        <taxon>Neisseriales</taxon>
        <taxon>Neisseriaceae</taxon>
        <taxon>Neisseria</taxon>
    </lineage>
</organism>
<name>A0A9X4E1T7_9NEIS</name>